<dbReference type="PATRIC" id="fig|187330.3.peg.2294"/>
<dbReference type="AlphaFoldDB" id="A0A0N1EGJ3"/>
<sequence length="169" mass="19572">MINQDELKLLLALLNTIDKHGLEKFHSLSKKLTGSDSLDFSFLNEAISKRKKLKSQSKPDYVVKTEEIIKKMDNDKKVVVIDLITLIKRKSVLKNLSDFSTYLNANGIQTKQIRSWHEGIYRIAYECFHKDMSFINKLSEVLTDSKKDDRSLARWSEIILKPKNVSDEP</sequence>
<gene>
    <name evidence="1" type="ORF">ADS77_18235</name>
</gene>
<proteinExistence type="predicted"/>
<reference evidence="1 2" key="1">
    <citation type="submission" date="2015-08" db="EMBL/GenBank/DDBJ databases">
        <title>Draft Genome Sequence of Pseudoalteromonas porphyrae UCD-SED14.</title>
        <authorList>
            <person name="Coil D.A."/>
            <person name="Jospin G."/>
            <person name="Lee R.D."/>
            <person name="Eisen J.A."/>
        </authorList>
    </citation>
    <scope>NUCLEOTIDE SEQUENCE [LARGE SCALE GENOMIC DNA]</scope>
    <source>
        <strain evidence="1 2">UCD-SED14</strain>
    </source>
</reference>
<protein>
    <submittedName>
        <fullName evidence="1">Uncharacterized protein</fullName>
    </submittedName>
</protein>
<comment type="caution">
    <text evidence="1">The sequence shown here is derived from an EMBL/GenBank/DDBJ whole genome shotgun (WGS) entry which is preliminary data.</text>
</comment>
<organism evidence="1 2">
    <name type="scientific">Pseudoalteromonas porphyrae</name>
    <dbReference type="NCBI Taxonomy" id="187330"/>
    <lineage>
        <taxon>Bacteria</taxon>
        <taxon>Pseudomonadati</taxon>
        <taxon>Pseudomonadota</taxon>
        <taxon>Gammaproteobacteria</taxon>
        <taxon>Alteromonadales</taxon>
        <taxon>Pseudoalteromonadaceae</taxon>
        <taxon>Pseudoalteromonas</taxon>
    </lineage>
</organism>
<dbReference type="Proteomes" id="UP000037848">
    <property type="component" value="Unassembled WGS sequence"/>
</dbReference>
<dbReference type="RefSeq" id="WP_054455698.1">
    <property type="nucleotide sequence ID" value="NZ_LHPH01000027.1"/>
</dbReference>
<keyword evidence="2" id="KW-1185">Reference proteome</keyword>
<dbReference type="EMBL" id="LHPH01000027">
    <property type="protein sequence ID" value="KPH57995.1"/>
    <property type="molecule type" value="Genomic_DNA"/>
</dbReference>
<evidence type="ECO:0000313" key="2">
    <source>
        <dbReference type="Proteomes" id="UP000037848"/>
    </source>
</evidence>
<accession>A0A0N1EGJ3</accession>
<name>A0A0N1EGJ3_9GAMM</name>
<evidence type="ECO:0000313" key="1">
    <source>
        <dbReference type="EMBL" id="KPH57995.1"/>
    </source>
</evidence>